<evidence type="ECO:0000313" key="2">
    <source>
        <dbReference type="EMBL" id="KKK58841.1"/>
    </source>
</evidence>
<keyword evidence="1" id="KW-1133">Transmembrane helix</keyword>
<protein>
    <submittedName>
        <fullName evidence="2">Uncharacterized protein</fullName>
    </submittedName>
</protein>
<sequence length="54" mass="5846">MGTIVWVVLIIMSPFILVAALLVLCGLVVLAGAVGVVLSEAWENRKERKRIVAK</sequence>
<dbReference type="EMBL" id="LAZR01063776">
    <property type="protein sequence ID" value="KKK58841.1"/>
    <property type="molecule type" value="Genomic_DNA"/>
</dbReference>
<proteinExistence type="predicted"/>
<keyword evidence="1" id="KW-0472">Membrane</keyword>
<gene>
    <name evidence="2" type="ORF">LCGC14_3040380</name>
</gene>
<reference evidence="2" key="1">
    <citation type="journal article" date="2015" name="Nature">
        <title>Complex archaea that bridge the gap between prokaryotes and eukaryotes.</title>
        <authorList>
            <person name="Spang A."/>
            <person name="Saw J.H."/>
            <person name="Jorgensen S.L."/>
            <person name="Zaremba-Niedzwiedzka K."/>
            <person name="Martijn J."/>
            <person name="Lind A.E."/>
            <person name="van Eijk R."/>
            <person name="Schleper C."/>
            <person name="Guy L."/>
            <person name="Ettema T.J."/>
        </authorList>
    </citation>
    <scope>NUCLEOTIDE SEQUENCE</scope>
</reference>
<name>A0A0F8ZFR4_9ZZZZ</name>
<comment type="caution">
    <text evidence="2">The sequence shown here is derived from an EMBL/GenBank/DDBJ whole genome shotgun (WGS) entry which is preliminary data.</text>
</comment>
<dbReference type="AlphaFoldDB" id="A0A0F8ZFR4"/>
<keyword evidence="1" id="KW-0812">Transmembrane</keyword>
<evidence type="ECO:0000256" key="1">
    <source>
        <dbReference type="SAM" id="Phobius"/>
    </source>
</evidence>
<feature type="transmembrane region" description="Helical" evidence="1">
    <location>
        <begin position="6"/>
        <end position="39"/>
    </location>
</feature>
<accession>A0A0F8ZFR4</accession>
<organism evidence="2">
    <name type="scientific">marine sediment metagenome</name>
    <dbReference type="NCBI Taxonomy" id="412755"/>
    <lineage>
        <taxon>unclassified sequences</taxon>
        <taxon>metagenomes</taxon>
        <taxon>ecological metagenomes</taxon>
    </lineage>
</organism>